<protein>
    <submittedName>
        <fullName evidence="1">Epoxide hydrolase</fullName>
        <ecNumber evidence="1">3.3.2.9</ecNumber>
    </submittedName>
</protein>
<dbReference type="Proteomes" id="UP000048948">
    <property type="component" value="Unassembled WGS sequence"/>
</dbReference>
<dbReference type="SUPFAM" id="SSF53474">
    <property type="entry name" value="alpha/beta-Hydrolases"/>
    <property type="match status" value="1"/>
</dbReference>
<dbReference type="Gene3D" id="3.40.50.1820">
    <property type="entry name" value="alpha/beta hydrolase"/>
    <property type="match status" value="1"/>
</dbReference>
<reference evidence="1 2" key="1">
    <citation type="submission" date="2015-03" db="EMBL/GenBank/DDBJ databases">
        <authorList>
            <consortium name="Pathogen Informatics"/>
        </authorList>
    </citation>
    <scope>NUCLEOTIDE SEQUENCE [LARGE SCALE GENOMIC DNA]</scope>
    <source>
        <strain evidence="1 2">Bir 172</strain>
    </source>
</reference>
<name>A0A655AW83_MYCTX</name>
<sequence>MLPAGSEVAVVEHAGHFLQLEQPDKIVELIVAFIGSPG</sequence>
<evidence type="ECO:0000313" key="2">
    <source>
        <dbReference type="Proteomes" id="UP000048948"/>
    </source>
</evidence>
<dbReference type="InterPro" id="IPR029058">
    <property type="entry name" value="AB_hydrolase_fold"/>
</dbReference>
<dbReference type="GO" id="GO:0033961">
    <property type="term" value="F:cis-stilbene-oxide hydrolase activity"/>
    <property type="evidence" value="ECO:0007669"/>
    <property type="project" value="UniProtKB-EC"/>
</dbReference>
<proteinExistence type="predicted"/>
<gene>
    <name evidence="1" type="primary">ephC</name>
    <name evidence="1" type="ORF">ERS027646_04803</name>
</gene>
<keyword evidence="1" id="KW-0378">Hydrolase</keyword>
<evidence type="ECO:0000313" key="1">
    <source>
        <dbReference type="EMBL" id="CKU46930.1"/>
    </source>
</evidence>
<dbReference type="EC" id="3.3.2.9" evidence="1"/>
<organism evidence="1 2">
    <name type="scientific">Mycobacterium tuberculosis</name>
    <dbReference type="NCBI Taxonomy" id="1773"/>
    <lineage>
        <taxon>Bacteria</taxon>
        <taxon>Bacillati</taxon>
        <taxon>Actinomycetota</taxon>
        <taxon>Actinomycetes</taxon>
        <taxon>Mycobacteriales</taxon>
        <taxon>Mycobacteriaceae</taxon>
        <taxon>Mycobacterium</taxon>
        <taxon>Mycobacterium tuberculosis complex</taxon>
    </lineage>
</organism>
<dbReference type="EMBL" id="CNGE01001750">
    <property type="protein sequence ID" value="CKU46930.1"/>
    <property type="molecule type" value="Genomic_DNA"/>
</dbReference>
<dbReference type="AlphaFoldDB" id="A0A655AW83"/>
<accession>A0A655AW83</accession>